<accession>A0A840DYP8</accession>
<proteinExistence type="predicted"/>
<dbReference type="RefSeq" id="WP_180271054.1">
    <property type="nucleotide sequence ID" value="NZ_BMNP01000024.1"/>
</dbReference>
<keyword evidence="2" id="KW-1185">Reference proteome</keyword>
<dbReference type="EMBL" id="JACIDE010000025">
    <property type="protein sequence ID" value="MBB4075098.1"/>
    <property type="molecule type" value="Genomic_DNA"/>
</dbReference>
<dbReference type="Proteomes" id="UP000559598">
    <property type="component" value="Unassembled WGS sequence"/>
</dbReference>
<reference evidence="1 2" key="1">
    <citation type="submission" date="2020-08" db="EMBL/GenBank/DDBJ databases">
        <title>Genomic Encyclopedia of Type Strains, Phase IV (KMG-IV): sequencing the most valuable type-strain genomes for metagenomic binning, comparative biology and taxonomic classification.</title>
        <authorList>
            <person name="Goeker M."/>
        </authorList>
    </citation>
    <scope>NUCLEOTIDE SEQUENCE [LARGE SCALE GENOMIC DNA]</scope>
    <source>
        <strain evidence="1 2">DSM 17075</strain>
    </source>
</reference>
<evidence type="ECO:0000313" key="2">
    <source>
        <dbReference type="Proteomes" id="UP000559598"/>
    </source>
</evidence>
<evidence type="ECO:0000313" key="1">
    <source>
        <dbReference type="EMBL" id="MBB4075098.1"/>
    </source>
</evidence>
<gene>
    <name evidence="1" type="ORF">GGR02_002900</name>
</gene>
<sequence length="54" mass="6858">MSVRFFTTRLMKVSEIRRVCEVMRNNPFHIMVFEYRMKQRLRELQQEKRPARQR</sequence>
<organism evidence="1 2">
    <name type="scientific">Anoxybacteroides voinovskiense</name>
    <dbReference type="NCBI Taxonomy" id="230470"/>
    <lineage>
        <taxon>Bacteria</taxon>
        <taxon>Bacillati</taxon>
        <taxon>Bacillota</taxon>
        <taxon>Bacilli</taxon>
        <taxon>Bacillales</taxon>
        <taxon>Anoxybacillaceae</taxon>
        <taxon>Anoxybacteroides</taxon>
    </lineage>
</organism>
<comment type="caution">
    <text evidence="1">The sequence shown here is derived from an EMBL/GenBank/DDBJ whole genome shotgun (WGS) entry which is preliminary data.</text>
</comment>
<name>A0A840DYP8_9BACL</name>
<protein>
    <submittedName>
        <fullName evidence="1">Uncharacterized protein</fullName>
    </submittedName>
</protein>
<dbReference type="AlphaFoldDB" id="A0A840DYP8"/>